<reference evidence="1 2" key="1">
    <citation type="submission" date="2013-04" db="EMBL/GenBank/DDBJ databases">
        <title>Draft genome of the heavy metal tolerant bacterium Lysinibacillus sphaericus strain OT4b.31.</title>
        <authorList>
            <person name="Pena-Montenegro T.D."/>
            <person name="Dussan J."/>
        </authorList>
    </citation>
    <scope>NUCLEOTIDE SEQUENCE [LARGE SCALE GENOMIC DNA]</scope>
    <source>
        <strain evidence="1 2">OT4b.31</strain>
    </source>
</reference>
<protein>
    <recommendedName>
        <fullName evidence="3">J domain-containing protein</fullName>
    </recommendedName>
</protein>
<dbReference type="Proteomes" id="UP000013911">
    <property type="component" value="Unassembled WGS sequence"/>
</dbReference>
<dbReference type="eggNOG" id="ENOG5032EQJ">
    <property type="taxonomic scope" value="Bacteria"/>
</dbReference>
<comment type="caution">
    <text evidence="1">The sequence shown here is derived from an EMBL/GenBank/DDBJ whole genome shotgun (WGS) entry which is preliminary data.</text>
</comment>
<gene>
    <name evidence="1" type="ORF">H131_21032</name>
</gene>
<dbReference type="EMBL" id="AQPX01000032">
    <property type="protein sequence ID" value="EON70567.1"/>
    <property type="molecule type" value="Genomic_DNA"/>
</dbReference>
<accession>R7Z8W1</accession>
<evidence type="ECO:0008006" key="3">
    <source>
        <dbReference type="Google" id="ProtNLM"/>
    </source>
</evidence>
<dbReference type="PATRIC" id="fig|1285586.5.peg.4379"/>
<sequence>MNKYFLILLLLGYVLINISISETVDAKSSDSPQPLEEFLPEIGYKTVESALKDFEQHFNKELKLPLRVPPISFTHRFGRFSNIDGDINDEFEVTMISDQFPQNHFKINVRPIQHKIPFEKYISNVFKLKNGSNAAYIKNPKFGFDMLVFERDNWQYVFSIDQDVSDKPNTHYSYTYSDERFERPIMDAYKISIHHSYREEGKVKKKQWSICTMDYYDLAESWYGDFIVTKNLQKKLVEMGIEENTLHEIISIKIDSLVEQIEAEFQQSEEYKAKLKYDEITTLYATHKEQLESEYGADTYNYCYDVFGELLNPKYLEKLKVDKKARDEYINQSKEESYKRFEEQFNNNSGHSYSTVSTSNYSEEEKKLLHEIYRMASKKFHPDVSGDDGSRMKILTKLKEEWGL</sequence>
<name>R7Z8W1_LYSSH</name>
<dbReference type="RefSeq" id="WP_010861105.1">
    <property type="nucleotide sequence ID" value="NZ_KB933407.1"/>
</dbReference>
<evidence type="ECO:0000313" key="2">
    <source>
        <dbReference type="Proteomes" id="UP000013911"/>
    </source>
</evidence>
<proteinExistence type="predicted"/>
<evidence type="ECO:0000313" key="1">
    <source>
        <dbReference type="EMBL" id="EON70567.1"/>
    </source>
</evidence>
<dbReference type="AlphaFoldDB" id="R7Z8W1"/>
<organism evidence="1 2">
    <name type="scientific">Lysinibacillus sphaericus OT4b.31</name>
    <dbReference type="NCBI Taxonomy" id="1285586"/>
    <lineage>
        <taxon>Bacteria</taxon>
        <taxon>Bacillati</taxon>
        <taxon>Bacillota</taxon>
        <taxon>Bacilli</taxon>
        <taxon>Bacillales</taxon>
        <taxon>Bacillaceae</taxon>
        <taxon>Lysinibacillus</taxon>
    </lineage>
</organism>
<dbReference type="HOGENOM" id="CLU_681140_0_0_9"/>